<accession>A0ABU7QRI0</accession>
<evidence type="ECO:0000259" key="1">
    <source>
        <dbReference type="Pfam" id="PF12728"/>
    </source>
</evidence>
<sequence>MTETITLSRYANAKEVCALLGISKTAIHKYSKSGTFPKPIKIGNCLRWNMESVRDWITEQEQSANENQFSLTQGNHKNA</sequence>
<organism evidence="2 3">
    <name type="scientific">Avibacterium paragallinarum</name>
    <name type="common">Haemophilus gallinarum</name>
    <dbReference type="NCBI Taxonomy" id="728"/>
    <lineage>
        <taxon>Bacteria</taxon>
        <taxon>Pseudomonadati</taxon>
        <taxon>Pseudomonadota</taxon>
        <taxon>Gammaproteobacteria</taxon>
        <taxon>Pasteurellales</taxon>
        <taxon>Pasteurellaceae</taxon>
        <taxon>Avibacterium</taxon>
    </lineage>
</organism>
<reference evidence="2 3" key="1">
    <citation type="journal article" date="2022" name="Front. Microbiol.">
        <title>Commensal bacteria contribute to the growth of multidrug-resistant Avibacterium paragallinarum in chickens.</title>
        <authorList>
            <person name="Zhu J."/>
            <person name="Chen Y."/>
            <person name="Wu Y."/>
            <person name="Wang Y."/>
            <person name="Zhu K."/>
        </authorList>
    </citation>
    <scope>NUCLEOTIDE SEQUENCE [LARGE SCALE GENOMIC DNA]</scope>
    <source>
        <strain evidence="2 3">AV12</strain>
    </source>
</reference>
<dbReference type="Gene3D" id="1.10.238.160">
    <property type="match status" value="1"/>
</dbReference>
<dbReference type="EMBL" id="JAMDKS010000016">
    <property type="protein sequence ID" value="MEE6113159.1"/>
    <property type="molecule type" value="Genomic_DNA"/>
</dbReference>
<evidence type="ECO:0000313" key="3">
    <source>
        <dbReference type="Proteomes" id="UP001352533"/>
    </source>
</evidence>
<evidence type="ECO:0000313" key="2">
    <source>
        <dbReference type="EMBL" id="MEE6113159.1"/>
    </source>
</evidence>
<feature type="domain" description="Helix-turn-helix" evidence="1">
    <location>
        <begin position="13"/>
        <end position="60"/>
    </location>
</feature>
<dbReference type="InterPro" id="IPR009061">
    <property type="entry name" value="DNA-bd_dom_put_sf"/>
</dbReference>
<dbReference type="Pfam" id="PF12728">
    <property type="entry name" value="HTH_17"/>
    <property type="match status" value="1"/>
</dbReference>
<dbReference type="SUPFAM" id="SSF46955">
    <property type="entry name" value="Putative DNA-binding domain"/>
    <property type="match status" value="1"/>
</dbReference>
<dbReference type="RefSeq" id="WP_194751602.1">
    <property type="nucleotide sequence ID" value="NZ_JACEWB010000016.1"/>
</dbReference>
<proteinExistence type="predicted"/>
<gene>
    <name evidence="2" type="ORF">M5S25_08135</name>
</gene>
<comment type="caution">
    <text evidence="2">The sequence shown here is derived from an EMBL/GenBank/DDBJ whole genome shotgun (WGS) entry which is preliminary data.</text>
</comment>
<protein>
    <submittedName>
        <fullName evidence="2">Helix-turn-helix domain-containing protein</fullName>
    </submittedName>
</protein>
<name>A0ABU7QRI0_AVIPA</name>
<keyword evidence="3" id="KW-1185">Reference proteome</keyword>
<dbReference type="InterPro" id="IPR041657">
    <property type="entry name" value="HTH_17"/>
</dbReference>
<dbReference type="Proteomes" id="UP001352533">
    <property type="component" value="Unassembled WGS sequence"/>
</dbReference>